<accession>A0ABY8E7W8</accession>
<evidence type="ECO:0000313" key="2">
    <source>
        <dbReference type="EMBL" id="WFD08977.1"/>
    </source>
</evidence>
<dbReference type="EMBL" id="CP120733">
    <property type="protein sequence ID" value="WFD08977.1"/>
    <property type="molecule type" value="Genomic_DNA"/>
</dbReference>
<dbReference type="RefSeq" id="WP_277730895.1">
    <property type="nucleotide sequence ID" value="NZ_CP120733.1"/>
</dbReference>
<proteinExistence type="predicted"/>
<evidence type="ECO:0008006" key="4">
    <source>
        <dbReference type="Google" id="ProtNLM"/>
    </source>
</evidence>
<dbReference type="NCBIfam" id="NF045650">
    <property type="entry name" value="CD1247_Nterm"/>
    <property type="match status" value="1"/>
</dbReference>
<evidence type="ECO:0000256" key="1">
    <source>
        <dbReference type="SAM" id="Coils"/>
    </source>
</evidence>
<gene>
    <name evidence="2" type="ORF">P4S50_11325</name>
</gene>
<evidence type="ECO:0000313" key="3">
    <source>
        <dbReference type="Proteomes" id="UP001222800"/>
    </source>
</evidence>
<dbReference type="Proteomes" id="UP001222800">
    <property type="component" value="Chromosome"/>
</dbReference>
<keyword evidence="1" id="KW-0175">Coiled coil</keyword>
<reference evidence="2 3" key="1">
    <citation type="submission" date="2023-03" db="EMBL/GenBank/DDBJ databases">
        <title>Complete genome sequence of Tepidibacter sp. SWIR-1, isolated from a deep-sea hydrothermal vent.</title>
        <authorList>
            <person name="Li X."/>
        </authorList>
    </citation>
    <scope>NUCLEOTIDE SEQUENCE [LARGE SCALE GENOMIC DNA]</scope>
    <source>
        <strain evidence="2 3">SWIR-1</strain>
    </source>
</reference>
<sequence length="144" mass="16530">MQHLYEKVAYLKGLADGLGVDENTKEGKLLISIVDILDDFADAIVEIEEEQNEISEYIETIDEDLEDLEDEIYEDELDEDEEFSYVQFQCPTCKEDVEIDEELLYDEDVDILCPNCKEVILFAEDDCCDGHCHSGEDHDCNCGE</sequence>
<keyword evidence="3" id="KW-1185">Reference proteome</keyword>
<dbReference type="InterPro" id="IPR054688">
    <property type="entry name" value="CD1247_N"/>
</dbReference>
<organism evidence="2 3">
    <name type="scientific">Tepidibacter hydrothermalis</name>
    <dbReference type="NCBI Taxonomy" id="3036126"/>
    <lineage>
        <taxon>Bacteria</taxon>
        <taxon>Bacillati</taxon>
        <taxon>Bacillota</taxon>
        <taxon>Clostridia</taxon>
        <taxon>Peptostreptococcales</taxon>
        <taxon>Peptostreptococcaceae</taxon>
        <taxon>Tepidibacter</taxon>
    </lineage>
</organism>
<protein>
    <recommendedName>
        <fullName evidence="4">AraC family transcriptional regulator</fullName>
    </recommendedName>
</protein>
<name>A0ABY8E7W8_9FIRM</name>
<feature type="coiled-coil region" evidence="1">
    <location>
        <begin position="40"/>
        <end position="78"/>
    </location>
</feature>